<dbReference type="PANTHER" id="PTHR15615:SF36">
    <property type="entry name" value="PHO85 CYCLIN-5"/>
    <property type="match status" value="1"/>
</dbReference>
<sequence length="244" mass="28032">MLMKAGGALQDQGHRSYRSHHSSRTESFAGDLVYHETPKICFTNRLLETLWHEPVTIFQVDVNSANSLMPLCAFLEHILQRSRATYATLLATFYYLTLLRSLISKQNSTTDRPENCAPVPRPLQCQRRMFIAALILAWKYTQDRQYSLGVWAKISGLCSQEIKINEAIFLETVDWRLFIPQAAFERWFRATAVLYSATLPDPALHDSTLSCLEEDQGWPYRLSLLESGRDDLNIQMPEEKLTTV</sequence>
<organism evidence="2 3">
    <name type="scientific">Oidiodendron maius (strain Zn)</name>
    <dbReference type="NCBI Taxonomy" id="913774"/>
    <lineage>
        <taxon>Eukaryota</taxon>
        <taxon>Fungi</taxon>
        <taxon>Dikarya</taxon>
        <taxon>Ascomycota</taxon>
        <taxon>Pezizomycotina</taxon>
        <taxon>Leotiomycetes</taxon>
        <taxon>Leotiomycetes incertae sedis</taxon>
        <taxon>Myxotrichaceae</taxon>
        <taxon>Oidiodendron</taxon>
    </lineage>
</organism>
<evidence type="ECO:0000313" key="3">
    <source>
        <dbReference type="Proteomes" id="UP000054321"/>
    </source>
</evidence>
<dbReference type="InterPro" id="IPR013922">
    <property type="entry name" value="Cyclin_PHO80-like"/>
</dbReference>
<proteinExistence type="predicted"/>
<accession>A0A0C3H1Q4</accession>
<dbReference type="GO" id="GO:0019901">
    <property type="term" value="F:protein kinase binding"/>
    <property type="evidence" value="ECO:0007669"/>
    <property type="project" value="InterPro"/>
</dbReference>
<dbReference type="Gene3D" id="1.10.472.10">
    <property type="entry name" value="Cyclin-like"/>
    <property type="match status" value="1"/>
</dbReference>
<dbReference type="STRING" id="913774.A0A0C3H1Q4"/>
<dbReference type="Proteomes" id="UP000054321">
    <property type="component" value="Unassembled WGS sequence"/>
</dbReference>
<dbReference type="AlphaFoldDB" id="A0A0C3H1Q4"/>
<dbReference type="GO" id="GO:0005634">
    <property type="term" value="C:nucleus"/>
    <property type="evidence" value="ECO:0007669"/>
    <property type="project" value="TreeGrafter"/>
</dbReference>
<dbReference type="PANTHER" id="PTHR15615">
    <property type="match status" value="1"/>
</dbReference>
<evidence type="ECO:0000313" key="2">
    <source>
        <dbReference type="EMBL" id="KIM97304.1"/>
    </source>
</evidence>
<keyword evidence="3" id="KW-1185">Reference proteome</keyword>
<feature type="region of interest" description="Disordered" evidence="1">
    <location>
        <begin position="1"/>
        <end position="21"/>
    </location>
</feature>
<reference evidence="2 3" key="1">
    <citation type="submission" date="2014-04" db="EMBL/GenBank/DDBJ databases">
        <authorList>
            <consortium name="DOE Joint Genome Institute"/>
            <person name="Kuo A."/>
            <person name="Martino E."/>
            <person name="Perotto S."/>
            <person name="Kohler A."/>
            <person name="Nagy L.G."/>
            <person name="Floudas D."/>
            <person name="Copeland A."/>
            <person name="Barry K.W."/>
            <person name="Cichocki N."/>
            <person name="Veneault-Fourrey C."/>
            <person name="LaButti K."/>
            <person name="Lindquist E.A."/>
            <person name="Lipzen A."/>
            <person name="Lundell T."/>
            <person name="Morin E."/>
            <person name="Murat C."/>
            <person name="Sun H."/>
            <person name="Tunlid A."/>
            <person name="Henrissat B."/>
            <person name="Grigoriev I.V."/>
            <person name="Hibbett D.S."/>
            <person name="Martin F."/>
            <person name="Nordberg H.P."/>
            <person name="Cantor M.N."/>
            <person name="Hua S.X."/>
        </authorList>
    </citation>
    <scope>NUCLEOTIDE SEQUENCE [LARGE SCALE GENOMIC DNA]</scope>
    <source>
        <strain evidence="2 3">Zn</strain>
    </source>
</reference>
<dbReference type="EMBL" id="KN832882">
    <property type="protein sequence ID" value="KIM97304.1"/>
    <property type="molecule type" value="Genomic_DNA"/>
</dbReference>
<evidence type="ECO:0000256" key="1">
    <source>
        <dbReference type="SAM" id="MobiDB-lite"/>
    </source>
</evidence>
<name>A0A0C3H1Q4_OIDMZ</name>
<dbReference type="HOGENOM" id="CLU_1138302_0_0_1"/>
<dbReference type="InParanoid" id="A0A0C3H1Q4"/>
<dbReference type="GO" id="GO:0000307">
    <property type="term" value="C:cyclin-dependent protein kinase holoenzyme complex"/>
    <property type="evidence" value="ECO:0007669"/>
    <property type="project" value="TreeGrafter"/>
</dbReference>
<dbReference type="FunCoup" id="A0A0C3H1Q4">
    <property type="interactions" value="82"/>
</dbReference>
<dbReference type="Pfam" id="PF08613">
    <property type="entry name" value="Cyclin"/>
    <property type="match status" value="1"/>
</dbReference>
<reference evidence="3" key="2">
    <citation type="submission" date="2015-01" db="EMBL/GenBank/DDBJ databases">
        <title>Evolutionary Origins and Diversification of the Mycorrhizal Mutualists.</title>
        <authorList>
            <consortium name="DOE Joint Genome Institute"/>
            <consortium name="Mycorrhizal Genomics Consortium"/>
            <person name="Kohler A."/>
            <person name="Kuo A."/>
            <person name="Nagy L.G."/>
            <person name="Floudas D."/>
            <person name="Copeland A."/>
            <person name="Barry K.W."/>
            <person name="Cichocki N."/>
            <person name="Veneault-Fourrey C."/>
            <person name="LaButti K."/>
            <person name="Lindquist E.A."/>
            <person name="Lipzen A."/>
            <person name="Lundell T."/>
            <person name="Morin E."/>
            <person name="Murat C."/>
            <person name="Riley R."/>
            <person name="Ohm R."/>
            <person name="Sun H."/>
            <person name="Tunlid A."/>
            <person name="Henrissat B."/>
            <person name="Grigoriev I.V."/>
            <person name="Hibbett D.S."/>
            <person name="Martin F."/>
        </authorList>
    </citation>
    <scope>NUCLEOTIDE SEQUENCE [LARGE SCALE GENOMIC DNA]</scope>
    <source>
        <strain evidence="3">Zn</strain>
    </source>
</reference>
<dbReference type="GO" id="GO:0016538">
    <property type="term" value="F:cyclin-dependent protein serine/threonine kinase regulator activity"/>
    <property type="evidence" value="ECO:0007669"/>
    <property type="project" value="TreeGrafter"/>
</dbReference>
<protein>
    <recommendedName>
        <fullName evidence="4">Cyclin N-terminal domain-containing protein</fullName>
    </recommendedName>
</protein>
<dbReference type="CDD" id="cd20557">
    <property type="entry name" value="CYCLIN_ScPCL1-like"/>
    <property type="match status" value="1"/>
</dbReference>
<gene>
    <name evidence="2" type="ORF">OIDMADRAFT_57929</name>
</gene>
<evidence type="ECO:0008006" key="4">
    <source>
        <dbReference type="Google" id="ProtNLM"/>
    </source>
</evidence>
<dbReference type="OrthoDB" id="3592452at2759"/>